<dbReference type="EMBL" id="AP022853">
    <property type="protein sequence ID" value="BCB25146.1"/>
    <property type="molecule type" value="Genomic_DNA"/>
</dbReference>
<sequence length="206" mass="22708">MANNPHQTIYLASASPRRRELLKQIGVRFEVLLLRNHPSRMDVDETPHGDENPRDYVLRLARAKAEVGSMASRARHLPAYPVLAADTSVILDGQIIGKPADRVDAESLLARLAGRSHEVLTAVAMSFEERVEVELSVSTVEFMPIDARRIRQYVASGESHDKAGAYAIQGRAAAFVSRLEGSYSGVMGLPLFETTQLLQKFGIEVL</sequence>
<dbReference type="Pfam" id="PF02545">
    <property type="entry name" value="Maf"/>
    <property type="match status" value="1"/>
</dbReference>
<accession>A0A6F8V807</accession>
<reference evidence="6" key="1">
    <citation type="submission" date="2020-03" db="EMBL/GenBank/DDBJ databases">
        <title>Complete genome sequence of sulfur-oxidizing bacterium skT11.</title>
        <authorList>
            <person name="Kanda M."/>
            <person name="Kojima H."/>
            <person name="Fukui M."/>
        </authorList>
    </citation>
    <scope>NUCLEOTIDE SEQUENCE [LARGE SCALE GENOMIC DNA]</scope>
    <source>
        <strain evidence="6">skT11</strain>
    </source>
</reference>
<dbReference type="CDD" id="cd00555">
    <property type="entry name" value="Maf"/>
    <property type="match status" value="1"/>
</dbReference>
<keyword evidence="4" id="KW-0963">Cytoplasm</keyword>
<dbReference type="InterPro" id="IPR003697">
    <property type="entry name" value="Maf-like"/>
</dbReference>
<evidence type="ECO:0000256" key="4">
    <source>
        <dbReference type="HAMAP-Rule" id="MF_00528"/>
    </source>
</evidence>
<dbReference type="SUPFAM" id="SSF52972">
    <property type="entry name" value="ITPase-like"/>
    <property type="match status" value="1"/>
</dbReference>
<name>A0A6F8V807_9PROT</name>
<dbReference type="PANTHER" id="PTHR43213:SF5">
    <property type="entry name" value="BIFUNCTIONAL DTTP_UTP PYROPHOSPHATASE_METHYLTRANSFERASE PROTEIN-RELATED"/>
    <property type="match status" value="1"/>
</dbReference>
<keyword evidence="2 4" id="KW-0378">Hydrolase</keyword>
<feature type="active site" description="Proton acceptor" evidence="4">
    <location>
        <position position="86"/>
    </location>
</feature>
<dbReference type="GO" id="GO:0005737">
    <property type="term" value="C:cytoplasm"/>
    <property type="evidence" value="ECO:0007669"/>
    <property type="project" value="UniProtKB-SubCell"/>
</dbReference>
<keyword evidence="3 4" id="KW-0546">Nucleotide metabolism</keyword>
<comment type="cofactor">
    <cofactor evidence="1 4">
        <name>a divalent metal cation</name>
        <dbReference type="ChEBI" id="CHEBI:60240"/>
    </cofactor>
</comment>
<dbReference type="Gene3D" id="3.90.950.10">
    <property type="match status" value="1"/>
</dbReference>
<dbReference type="PANTHER" id="PTHR43213">
    <property type="entry name" value="BIFUNCTIONAL DTTP/UTP PYROPHOSPHATASE/METHYLTRANSFERASE PROTEIN-RELATED"/>
    <property type="match status" value="1"/>
</dbReference>
<organism evidence="5 6">
    <name type="scientific">Sulfurimicrobium lacus</name>
    <dbReference type="NCBI Taxonomy" id="2715678"/>
    <lineage>
        <taxon>Bacteria</taxon>
        <taxon>Pseudomonadati</taxon>
        <taxon>Pseudomonadota</taxon>
        <taxon>Betaproteobacteria</taxon>
        <taxon>Nitrosomonadales</taxon>
        <taxon>Sulfuricellaceae</taxon>
        <taxon>Sulfurimicrobium</taxon>
    </lineage>
</organism>
<evidence type="ECO:0000313" key="6">
    <source>
        <dbReference type="Proteomes" id="UP000502260"/>
    </source>
</evidence>
<comment type="similarity">
    <text evidence="4">Belongs to the Maf family. YhdE subfamily.</text>
</comment>
<dbReference type="KEGG" id="slac:SKTS_00320"/>
<feature type="site" description="Important for substrate specificity" evidence="4">
    <location>
        <position position="87"/>
    </location>
</feature>
<dbReference type="GO" id="GO:0009117">
    <property type="term" value="P:nucleotide metabolic process"/>
    <property type="evidence" value="ECO:0007669"/>
    <property type="project" value="UniProtKB-KW"/>
</dbReference>
<dbReference type="NCBIfam" id="TIGR00172">
    <property type="entry name" value="maf"/>
    <property type="match status" value="1"/>
</dbReference>
<feature type="site" description="Important for substrate specificity" evidence="4">
    <location>
        <position position="17"/>
    </location>
</feature>
<dbReference type="RefSeq" id="WP_173058606.1">
    <property type="nucleotide sequence ID" value="NZ_AP022853.1"/>
</dbReference>
<comment type="catalytic activity">
    <reaction evidence="4">
        <text>UTP + H2O = UMP + diphosphate + H(+)</text>
        <dbReference type="Rhea" id="RHEA:29395"/>
        <dbReference type="ChEBI" id="CHEBI:15377"/>
        <dbReference type="ChEBI" id="CHEBI:15378"/>
        <dbReference type="ChEBI" id="CHEBI:33019"/>
        <dbReference type="ChEBI" id="CHEBI:46398"/>
        <dbReference type="ChEBI" id="CHEBI:57865"/>
        <dbReference type="EC" id="3.6.1.9"/>
    </reaction>
</comment>
<proteinExistence type="inferred from homology"/>
<dbReference type="GO" id="GO:0047429">
    <property type="term" value="F:nucleoside triphosphate diphosphatase activity"/>
    <property type="evidence" value="ECO:0007669"/>
    <property type="project" value="UniProtKB-EC"/>
</dbReference>
<feature type="site" description="Important for substrate specificity" evidence="4">
    <location>
        <position position="169"/>
    </location>
</feature>
<comment type="caution">
    <text evidence="4">Lacks conserved residue(s) required for the propagation of feature annotation.</text>
</comment>
<evidence type="ECO:0000256" key="2">
    <source>
        <dbReference type="ARBA" id="ARBA00022801"/>
    </source>
</evidence>
<dbReference type="AlphaFoldDB" id="A0A6F8V807"/>
<protein>
    <recommendedName>
        <fullName evidence="4">dTTP/UTP pyrophosphatase</fullName>
        <shortName evidence="4">dTTPase/UTPase</shortName>
        <ecNumber evidence="4">3.6.1.9</ecNumber>
    </recommendedName>
    <alternativeName>
        <fullName evidence="4">Nucleoside triphosphate pyrophosphatase</fullName>
    </alternativeName>
    <alternativeName>
        <fullName evidence="4">Nucleotide pyrophosphatase</fullName>
        <shortName evidence="4">Nucleotide PPase</shortName>
    </alternativeName>
</protein>
<comment type="subcellular location">
    <subcellularLocation>
        <location evidence="4">Cytoplasm</location>
    </subcellularLocation>
</comment>
<evidence type="ECO:0000313" key="5">
    <source>
        <dbReference type="EMBL" id="BCB25146.1"/>
    </source>
</evidence>
<dbReference type="HAMAP" id="MF_00528">
    <property type="entry name" value="Maf"/>
    <property type="match status" value="1"/>
</dbReference>
<dbReference type="PIRSF" id="PIRSF006305">
    <property type="entry name" value="Maf"/>
    <property type="match status" value="1"/>
</dbReference>
<evidence type="ECO:0000256" key="1">
    <source>
        <dbReference type="ARBA" id="ARBA00001968"/>
    </source>
</evidence>
<gene>
    <name evidence="5" type="ORF">SKTS_00320</name>
</gene>
<dbReference type="EC" id="3.6.1.9" evidence="4"/>
<evidence type="ECO:0000256" key="3">
    <source>
        <dbReference type="ARBA" id="ARBA00023080"/>
    </source>
</evidence>
<comment type="function">
    <text evidence="4">Nucleoside triphosphate pyrophosphatase that hydrolyzes dTTP and UTP. May have a dual role in cell division arrest and in preventing the incorporation of modified nucleotides into cellular nucleic acids.</text>
</comment>
<dbReference type="Proteomes" id="UP000502260">
    <property type="component" value="Chromosome"/>
</dbReference>
<comment type="catalytic activity">
    <reaction evidence="4">
        <text>dTTP + H2O = dTMP + diphosphate + H(+)</text>
        <dbReference type="Rhea" id="RHEA:28534"/>
        <dbReference type="ChEBI" id="CHEBI:15377"/>
        <dbReference type="ChEBI" id="CHEBI:15378"/>
        <dbReference type="ChEBI" id="CHEBI:33019"/>
        <dbReference type="ChEBI" id="CHEBI:37568"/>
        <dbReference type="ChEBI" id="CHEBI:63528"/>
        <dbReference type="EC" id="3.6.1.9"/>
    </reaction>
</comment>
<dbReference type="InterPro" id="IPR029001">
    <property type="entry name" value="ITPase-like_fam"/>
</dbReference>
<keyword evidence="6" id="KW-1185">Reference proteome</keyword>